<dbReference type="EMBL" id="JAQQFM010000006">
    <property type="protein sequence ID" value="MFL9925375.1"/>
    <property type="molecule type" value="Genomic_DNA"/>
</dbReference>
<gene>
    <name evidence="7" type="ORF">PQR62_13945</name>
</gene>
<organism evidence="7 8">
    <name type="scientific">Herbaspirillum lusitanum</name>
    <dbReference type="NCBI Taxonomy" id="213312"/>
    <lineage>
        <taxon>Bacteria</taxon>
        <taxon>Pseudomonadati</taxon>
        <taxon>Pseudomonadota</taxon>
        <taxon>Betaproteobacteria</taxon>
        <taxon>Burkholderiales</taxon>
        <taxon>Oxalobacteraceae</taxon>
        <taxon>Herbaspirillum</taxon>
    </lineage>
</organism>
<name>A0ABW9AAD7_9BURK</name>
<keyword evidence="4 7" id="KW-0067">ATP-binding</keyword>
<dbReference type="Pfam" id="PF00005">
    <property type="entry name" value="ABC_tran"/>
    <property type="match status" value="1"/>
</dbReference>
<dbReference type="GO" id="GO:0005524">
    <property type="term" value="F:ATP binding"/>
    <property type="evidence" value="ECO:0007669"/>
    <property type="project" value="UniProtKB-KW"/>
</dbReference>
<evidence type="ECO:0000256" key="2">
    <source>
        <dbReference type="ARBA" id="ARBA00022475"/>
    </source>
</evidence>
<feature type="region of interest" description="Disordered" evidence="5">
    <location>
        <begin position="255"/>
        <end position="282"/>
    </location>
</feature>
<dbReference type="InterPro" id="IPR051120">
    <property type="entry name" value="ABC_AA/LPS_Transport"/>
</dbReference>
<proteinExistence type="predicted"/>
<dbReference type="InterPro" id="IPR003593">
    <property type="entry name" value="AAA+_ATPase"/>
</dbReference>
<dbReference type="Pfam" id="PF12399">
    <property type="entry name" value="BCA_ABC_TP_C"/>
    <property type="match status" value="1"/>
</dbReference>
<evidence type="ECO:0000259" key="6">
    <source>
        <dbReference type="PROSITE" id="PS50893"/>
    </source>
</evidence>
<evidence type="ECO:0000256" key="3">
    <source>
        <dbReference type="ARBA" id="ARBA00022741"/>
    </source>
</evidence>
<evidence type="ECO:0000313" key="8">
    <source>
        <dbReference type="Proteomes" id="UP001629246"/>
    </source>
</evidence>
<keyword evidence="8" id="KW-1185">Reference proteome</keyword>
<evidence type="ECO:0000256" key="1">
    <source>
        <dbReference type="ARBA" id="ARBA00022448"/>
    </source>
</evidence>
<dbReference type="CDD" id="cd03219">
    <property type="entry name" value="ABC_Mj1267_LivG_branched"/>
    <property type="match status" value="1"/>
</dbReference>
<dbReference type="SUPFAM" id="SSF52540">
    <property type="entry name" value="P-loop containing nucleoside triphosphate hydrolases"/>
    <property type="match status" value="1"/>
</dbReference>
<dbReference type="InterPro" id="IPR003439">
    <property type="entry name" value="ABC_transporter-like_ATP-bd"/>
</dbReference>
<dbReference type="Gene3D" id="3.40.50.300">
    <property type="entry name" value="P-loop containing nucleotide triphosphate hydrolases"/>
    <property type="match status" value="1"/>
</dbReference>
<evidence type="ECO:0000313" key="7">
    <source>
        <dbReference type="EMBL" id="MFL9925375.1"/>
    </source>
</evidence>
<protein>
    <submittedName>
        <fullName evidence="7">ABC transporter ATP-binding protein</fullName>
    </submittedName>
</protein>
<keyword evidence="2" id="KW-1003">Cell membrane</keyword>
<keyword evidence="3" id="KW-0547">Nucleotide-binding</keyword>
<dbReference type="Proteomes" id="UP001629246">
    <property type="component" value="Unassembled WGS sequence"/>
</dbReference>
<keyword evidence="1" id="KW-0813">Transport</keyword>
<sequence>MAHEISLPASASALTVKGLKKSYGGLYATRDVQLAIQAGHVHAIIGPNGAGKTTLLSLLSGALAADAGEIFLFGEAMHERAEQARVSAGLTRSFQITSVFDELSVLQNLQVAVQRQQHAGFGFFRSSARDQAAKDAALAVARRVGLEKSAHQLSSQLSHGARRRLDVGLAIACKPRVLLMDEPMAGMGHEESGEMIELIQSLKKELTVVLVEHDMDAVFALADRITVLVQGAVLATGSVDEIRANAEVRLAYLGEDESEHESRHEGRHESAGSKTAHSEEVP</sequence>
<dbReference type="InterPro" id="IPR032823">
    <property type="entry name" value="BCA_ABC_TP_C"/>
</dbReference>
<comment type="caution">
    <text evidence="7">The sequence shown here is derived from an EMBL/GenBank/DDBJ whole genome shotgun (WGS) entry which is preliminary data.</text>
</comment>
<dbReference type="InterPro" id="IPR027417">
    <property type="entry name" value="P-loop_NTPase"/>
</dbReference>
<accession>A0ABW9AAD7</accession>
<keyword evidence="2" id="KW-0472">Membrane</keyword>
<dbReference type="SMART" id="SM00382">
    <property type="entry name" value="AAA"/>
    <property type="match status" value="1"/>
</dbReference>
<evidence type="ECO:0000256" key="4">
    <source>
        <dbReference type="ARBA" id="ARBA00022840"/>
    </source>
</evidence>
<feature type="compositionally biased region" description="Basic and acidic residues" evidence="5">
    <location>
        <begin position="260"/>
        <end position="282"/>
    </location>
</feature>
<evidence type="ECO:0000256" key="5">
    <source>
        <dbReference type="SAM" id="MobiDB-lite"/>
    </source>
</evidence>
<dbReference type="RefSeq" id="WP_408158573.1">
    <property type="nucleotide sequence ID" value="NZ_JAQQFM010000006.1"/>
</dbReference>
<dbReference type="PROSITE" id="PS50893">
    <property type="entry name" value="ABC_TRANSPORTER_2"/>
    <property type="match status" value="1"/>
</dbReference>
<dbReference type="PANTHER" id="PTHR45772:SF2">
    <property type="entry name" value="ABC TRANSPORTER ATP-BINDING PROTEIN"/>
    <property type="match status" value="1"/>
</dbReference>
<feature type="domain" description="ABC transporter" evidence="6">
    <location>
        <begin position="14"/>
        <end position="255"/>
    </location>
</feature>
<dbReference type="PANTHER" id="PTHR45772">
    <property type="entry name" value="CONSERVED COMPONENT OF ABC TRANSPORTER FOR NATURAL AMINO ACIDS-RELATED"/>
    <property type="match status" value="1"/>
</dbReference>
<reference evidence="7 8" key="1">
    <citation type="journal article" date="2024" name="Chem. Sci.">
        <title>Discovery of megapolipeptins by genome mining of a Burkholderiales bacteria collection.</title>
        <authorList>
            <person name="Paulo B.S."/>
            <person name="Recchia M.J.J."/>
            <person name="Lee S."/>
            <person name="Fergusson C.H."/>
            <person name="Romanowski S.B."/>
            <person name="Hernandez A."/>
            <person name="Krull N."/>
            <person name="Liu D.Y."/>
            <person name="Cavanagh H."/>
            <person name="Bos A."/>
            <person name="Gray C.A."/>
            <person name="Murphy B.T."/>
            <person name="Linington R.G."/>
            <person name="Eustaquio A.S."/>
        </authorList>
    </citation>
    <scope>NUCLEOTIDE SEQUENCE [LARGE SCALE GENOMIC DNA]</scope>
    <source>
        <strain evidence="7 8">RL21-008-BIB-A</strain>
    </source>
</reference>